<dbReference type="PROSITE" id="PS50181">
    <property type="entry name" value="FBOX"/>
    <property type="match status" value="1"/>
</dbReference>
<reference evidence="3 4" key="1">
    <citation type="submission" date="2018-02" db="EMBL/GenBank/DDBJ databases">
        <title>Draft genome of wild Prunus yedoensis var. nudiflora.</title>
        <authorList>
            <person name="Baek S."/>
            <person name="Kim J.-H."/>
            <person name="Choi K."/>
            <person name="Kim G.-B."/>
            <person name="Cho A."/>
            <person name="Jang H."/>
            <person name="Shin C.-H."/>
            <person name="Yu H.-J."/>
            <person name="Mun J.-H."/>
        </authorList>
    </citation>
    <scope>NUCLEOTIDE SEQUENCE [LARGE SCALE GENOMIC DNA]</scope>
    <source>
        <strain evidence="4">cv. Jeju island</strain>
        <tissue evidence="3">Leaf</tissue>
    </source>
</reference>
<dbReference type="Gene3D" id="1.20.1280.50">
    <property type="match status" value="1"/>
</dbReference>
<dbReference type="InterPro" id="IPR017451">
    <property type="entry name" value="F-box-assoc_interact_dom"/>
</dbReference>
<organism evidence="3 4">
    <name type="scientific">Prunus yedoensis var. nudiflora</name>
    <dbReference type="NCBI Taxonomy" id="2094558"/>
    <lineage>
        <taxon>Eukaryota</taxon>
        <taxon>Viridiplantae</taxon>
        <taxon>Streptophyta</taxon>
        <taxon>Embryophyta</taxon>
        <taxon>Tracheophyta</taxon>
        <taxon>Spermatophyta</taxon>
        <taxon>Magnoliopsida</taxon>
        <taxon>eudicotyledons</taxon>
        <taxon>Gunneridae</taxon>
        <taxon>Pentapetalae</taxon>
        <taxon>rosids</taxon>
        <taxon>fabids</taxon>
        <taxon>Rosales</taxon>
        <taxon>Rosaceae</taxon>
        <taxon>Amygdaloideae</taxon>
        <taxon>Amygdaleae</taxon>
        <taxon>Prunus</taxon>
    </lineage>
</organism>
<gene>
    <name evidence="3" type="ORF">Pyn_12555</name>
</gene>
<evidence type="ECO:0000259" key="2">
    <source>
        <dbReference type="PROSITE" id="PS50181"/>
    </source>
</evidence>
<keyword evidence="4" id="KW-1185">Reference proteome</keyword>
<dbReference type="STRING" id="2094558.A0A314ZCY4"/>
<dbReference type="OrthoDB" id="5314306at2759"/>
<dbReference type="NCBIfam" id="TIGR01640">
    <property type="entry name" value="F_box_assoc_1"/>
    <property type="match status" value="1"/>
</dbReference>
<dbReference type="PANTHER" id="PTHR31672:SF13">
    <property type="entry name" value="F-BOX PROTEIN CPR30-LIKE"/>
    <property type="match status" value="1"/>
</dbReference>
<dbReference type="EMBL" id="PJQY01001779">
    <property type="protein sequence ID" value="PQP99725.1"/>
    <property type="molecule type" value="Genomic_DNA"/>
</dbReference>
<dbReference type="Pfam" id="PF00646">
    <property type="entry name" value="F-box"/>
    <property type="match status" value="1"/>
</dbReference>
<sequence>MVPGKAFANHKPSINQQINREREVPPSDQLGFYSFLLHSSSLTQQTNERLHLDPKLWYNYLNVQGMDNIQDITQRIYTFKVEAFPQDIIHEILFRLPLKSLINCTSVCKPWRSMIMNQSFIHAHFSHTVDFANQKDIDLLLFHRISGSGSTIYCHNTVIHKVQVDVHSLHYDNEAFDVHSKIEFPIAPKKKLLNPHLRVVGTCNGLICLADDISAYGYNFFLWNPTIRKLATLPGPGITFWTHGAYNASIGFGFDSMTNDYKVVRLVTLMDEVERPTLAEVYSLATGTWSSPACVSPTCRIEMAASNAFVNGVLHWPVVSNSDHCYFILTFDLGNEVFRMIPMPKIIQWNFNLGLRLSVSDDRKSVALFMREKSHEHPHEDFMINNSREDSVLDIWVMKEYGRKESWTKLITLGPQGRERRLPSAFCFRKNGELLLLREEQWKEQVVSLDLVSTQFKNLGISGYDYCTVDFYKESLLLLDKTDAESY</sequence>
<comment type="caution">
    <text evidence="3">The sequence shown here is derived from an EMBL/GenBank/DDBJ whole genome shotgun (WGS) entry which is preliminary data.</text>
</comment>
<dbReference type="CDD" id="cd22157">
    <property type="entry name" value="F-box_AtFBW1-like"/>
    <property type="match status" value="1"/>
</dbReference>
<dbReference type="SMART" id="SM00256">
    <property type="entry name" value="FBOX"/>
    <property type="match status" value="1"/>
</dbReference>
<proteinExistence type="predicted"/>
<dbReference type="Proteomes" id="UP000250321">
    <property type="component" value="Unassembled WGS sequence"/>
</dbReference>
<name>A0A314ZCY4_PRUYE</name>
<dbReference type="InterPro" id="IPR006527">
    <property type="entry name" value="F-box-assoc_dom_typ1"/>
</dbReference>
<dbReference type="SUPFAM" id="SSF81383">
    <property type="entry name" value="F-box domain"/>
    <property type="match status" value="1"/>
</dbReference>
<dbReference type="InterPro" id="IPR001810">
    <property type="entry name" value="F-box_dom"/>
</dbReference>
<accession>A0A314ZCY4</accession>
<protein>
    <submittedName>
        <fullName evidence="3">F-box/kelch-repeat protein</fullName>
    </submittedName>
</protein>
<evidence type="ECO:0000313" key="3">
    <source>
        <dbReference type="EMBL" id="PQP99725.1"/>
    </source>
</evidence>
<evidence type="ECO:0000256" key="1">
    <source>
        <dbReference type="SAM" id="MobiDB-lite"/>
    </source>
</evidence>
<feature type="region of interest" description="Disordered" evidence="1">
    <location>
        <begin position="1"/>
        <end position="21"/>
    </location>
</feature>
<feature type="domain" description="F-box" evidence="2">
    <location>
        <begin position="78"/>
        <end position="128"/>
    </location>
</feature>
<dbReference type="PANTHER" id="PTHR31672">
    <property type="entry name" value="BNACNNG10540D PROTEIN"/>
    <property type="match status" value="1"/>
</dbReference>
<dbReference type="InterPro" id="IPR050796">
    <property type="entry name" value="SCF_F-box_component"/>
</dbReference>
<dbReference type="Pfam" id="PF07734">
    <property type="entry name" value="FBA_1"/>
    <property type="match status" value="1"/>
</dbReference>
<evidence type="ECO:0000313" key="4">
    <source>
        <dbReference type="Proteomes" id="UP000250321"/>
    </source>
</evidence>
<dbReference type="AlphaFoldDB" id="A0A314ZCY4"/>
<dbReference type="InterPro" id="IPR036047">
    <property type="entry name" value="F-box-like_dom_sf"/>
</dbReference>